<evidence type="ECO:0000313" key="2">
    <source>
        <dbReference type="EMBL" id="MFC3812619.1"/>
    </source>
</evidence>
<dbReference type="InterPro" id="IPR036388">
    <property type="entry name" value="WH-like_DNA-bd_sf"/>
</dbReference>
<dbReference type="Pfam" id="PF08281">
    <property type="entry name" value="Sigma70_r4_2"/>
    <property type="match status" value="1"/>
</dbReference>
<evidence type="ECO:0000259" key="1">
    <source>
        <dbReference type="Pfam" id="PF08281"/>
    </source>
</evidence>
<name>A0ABV7YZ84_9BACT</name>
<sequence length="106" mass="12620">MCWIAYNESLKYLNKNKKLIRSDEDFDQFENLPEPEKPEISNEERYTKLNQAFEKLTEINRAVMLLKYKEGKSILEITEMLEIGESAVKMRIKRSKLFIQKILTSN</sequence>
<keyword evidence="3" id="KW-1185">Reference proteome</keyword>
<dbReference type="InterPro" id="IPR013324">
    <property type="entry name" value="RNA_pol_sigma_r3/r4-like"/>
</dbReference>
<dbReference type="Gene3D" id="1.10.10.10">
    <property type="entry name" value="Winged helix-like DNA-binding domain superfamily/Winged helix DNA-binding domain"/>
    <property type="match status" value="1"/>
</dbReference>
<protein>
    <submittedName>
        <fullName evidence="2">RNA polymerase sigma factor</fullName>
    </submittedName>
</protein>
<comment type="caution">
    <text evidence="2">The sequence shown here is derived from an EMBL/GenBank/DDBJ whole genome shotgun (WGS) entry which is preliminary data.</text>
</comment>
<dbReference type="Proteomes" id="UP001595616">
    <property type="component" value="Unassembled WGS sequence"/>
</dbReference>
<feature type="domain" description="RNA polymerase sigma factor 70 region 4 type 2" evidence="1">
    <location>
        <begin position="48"/>
        <end position="97"/>
    </location>
</feature>
<proteinExistence type="predicted"/>
<dbReference type="NCBIfam" id="TIGR02937">
    <property type="entry name" value="sigma70-ECF"/>
    <property type="match status" value="1"/>
</dbReference>
<accession>A0ABV7YZ84</accession>
<dbReference type="SUPFAM" id="SSF88659">
    <property type="entry name" value="Sigma3 and sigma4 domains of RNA polymerase sigma factors"/>
    <property type="match status" value="1"/>
</dbReference>
<dbReference type="RefSeq" id="WP_379840230.1">
    <property type="nucleotide sequence ID" value="NZ_JBHRYQ010000001.1"/>
</dbReference>
<reference evidence="3" key="1">
    <citation type="journal article" date="2019" name="Int. J. Syst. Evol. Microbiol.">
        <title>The Global Catalogue of Microorganisms (GCM) 10K type strain sequencing project: providing services to taxonomists for standard genome sequencing and annotation.</title>
        <authorList>
            <consortium name="The Broad Institute Genomics Platform"/>
            <consortium name="The Broad Institute Genome Sequencing Center for Infectious Disease"/>
            <person name="Wu L."/>
            <person name="Ma J."/>
        </authorList>
    </citation>
    <scope>NUCLEOTIDE SEQUENCE [LARGE SCALE GENOMIC DNA]</scope>
    <source>
        <strain evidence="3">CECT 7956</strain>
    </source>
</reference>
<dbReference type="InterPro" id="IPR014284">
    <property type="entry name" value="RNA_pol_sigma-70_dom"/>
</dbReference>
<organism evidence="2 3">
    <name type="scientific">Lacihabitans lacunae</name>
    <dbReference type="NCBI Taxonomy" id="1028214"/>
    <lineage>
        <taxon>Bacteria</taxon>
        <taxon>Pseudomonadati</taxon>
        <taxon>Bacteroidota</taxon>
        <taxon>Cytophagia</taxon>
        <taxon>Cytophagales</taxon>
        <taxon>Leadbetterellaceae</taxon>
        <taxon>Lacihabitans</taxon>
    </lineage>
</organism>
<evidence type="ECO:0000313" key="3">
    <source>
        <dbReference type="Proteomes" id="UP001595616"/>
    </source>
</evidence>
<dbReference type="EMBL" id="JBHRYQ010000001">
    <property type="protein sequence ID" value="MFC3812619.1"/>
    <property type="molecule type" value="Genomic_DNA"/>
</dbReference>
<dbReference type="InterPro" id="IPR013249">
    <property type="entry name" value="RNA_pol_sigma70_r4_t2"/>
</dbReference>
<gene>
    <name evidence="2" type="ORF">ACFOOI_18300</name>
</gene>